<reference evidence="2" key="2">
    <citation type="submission" date="2024-12" db="EMBL/GenBank/DDBJ databases">
        <authorList>
            <person name="Estrada K."/>
            <person name="Bobes R.J."/>
            <person name="Sanchez-Flores A."/>
            <person name="Laclette J.P."/>
        </authorList>
    </citation>
    <scope>NUCLEOTIDE SEQUENCE</scope>
    <source>
        <strain evidence="2">WFUcys</strain>
        <tissue evidence="2">Peritoneal cavity of infected mice</tissue>
    </source>
</reference>
<sequence length="146" mass="16277">MQGVRSTPDLIGVIEAAAFENAFSNPSHCGLETIHTKCESGINITVSLFFEFRPQISVLPRRTVEGTHPPTWLSHGDWKTRPHSRVGHVSHLADRGIFDYGRLVCTSDANDWDPGHQFYSGASKWTGERAGMQRVGEQDIDSQQSR</sequence>
<proteinExistence type="predicted"/>
<gene>
    <name evidence="1" type="ORF">TcWFU_005910</name>
    <name evidence="2" type="ORF">TcWFU_007996</name>
</gene>
<dbReference type="Proteomes" id="UP001651158">
    <property type="component" value="Unassembled WGS sequence"/>
</dbReference>
<evidence type="ECO:0000313" key="3">
    <source>
        <dbReference type="Proteomes" id="UP001651158"/>
    </source>
</evidence>
<evidence type="ECO:0000313" key="2">
    <source>
        <dbReference type="EMBL" id="KAL5112632.1"/>
    </source>
</evidence>
<evidence type="ECO:0000313" key="1">
    <source>
        <dbReference type="EMBL" id="KAL5112237.1"/>
    </source>
</evidence>
<protein>
    <submittedName>
        <fullName evidence="2">Uncharacterized protein</fullName>
    </submittedName>
</protein>
<organism evidence="2 3">
    <name type="scientific">Taenia crassiceps</name>
    <dbReference type="NCBI Taxonomy" id="6207"/>
    <lineage>
        <taxon>Eukaryota</taxon>
        <taxon>Metazoa</taxon>
        <taxon>Spiralia</taxon>
        <taxon>Lophotrochozoa</taxon>
        <taxon>Platyhelminthes</taxon>
        <taxon>Cestoda</taxon>
        <taxon>Eucestoda</taxon>
        <taxon>Cyclophyllidea</taxon>
        <taxon>Taeniidae</taxon>
        <taxon>Taenia</taxon>
    </lineage>
</organism>
<accession>A0ABR4QSF3</accession>
<keyword evidence="3" id="KW-1185">Reference proteome</keyword>
<dbReference type="EMBL" id="JAKROA010000001">
    <property type="protein sequence ID" value="KAL5112237.1"/>
    <property type="molecule type" value="Genomic_DNA"/>
</dbReference>
<reference evidence="2 3" key="1">
    <citation type="journal article" date="2022" name="Front. Cell. Infect. Microbiol.">
        <title>The Genomes of Two Strains of Taenia crassiceps the Animal Model for the Study of Human Cysticercosis.</title>
        <authorList>
            <person name="Bobes R.J."/>
            <person name="Estrada K."/>
            <person name="Rios-Valencia D.G."/>
            <person name="Calderon-Gallegos A."/>
            <person name="de la Torre P."/>
            <person name="Carrero J.C."/>
            <person name="Sanchez-Flores A."/>
            <person name="Laclette J.P."/>
        </authorList>
    </citation>
    <scope>NUCLEOTIDE SEQUENCE [LARGE SCALE GENOMIC DNA]</scope>
    <source>
        <strain evidence="2">WFUcys</strain>
    </source>
</reference>
<comment type="caution">
    <text evidence="2">The sequence shown here is derived from an EMBL/GenBank/DDBJ whole genome shotgun (WGS) entry which is preliminary data.</text>
</comment>
<dbReference type="EMBL" id="JAKROA010000001">
    <property type="protein sequence ID" value="KAL5112632.1"/>
    <property type="molecule type" value="Genomic_DNA"/>
</dbReference>
<name>A0ABR4QSF3_9CEST</name>